<proteinExistence type="predicted"/>
<keyword evidence="1" id="KW-0732">Signal</keyword>
<evidence type="ECO:0000256" key="1">
    <source>
        <dbReference type="SAM" id="SignalP"/>
    </source>
</evidence>
<feature type="signal peptide" evidence="1">
    <location>
        <begin position="1"/>
        <end position="22"/>
    </location>
</feature>
<gene>
    <name evidence="2" type="ORF">AVDCRST_MAG95-2798</name>
</gene>
<name>A0A6J4J699_9BACT</name>
<reference evidence="2" key="1">
    <citation type="submission" date="2020-02" db="EMBL/GenBank/DDBJ databases">
        <authorList>
            <person name="Meier V. D."/>
        </authorList>
    </citation>
    <scope>NUCLEOTIDE SEQUENCE</scope>
    <source>
        <strain evidence="2">AVDCRST_MAG95</strain>
    </source>
</reference>
<sequence>MSKKTLAYFTFVLFSLAYPASSFSPARFAGNRINRAARVTEASNVAIRTQAFEDYVLTVYNEANLKHTNLDYTVFRKALVGYYNLLVKPAQPIKPIISVIDFSKSSREKRLWVIDLKNKKLLFNTLVAHGRGTGSEYARFFSNEPNSFKSSLGFYLTSHTYYGKHGLSLKLNGLDKNFNTNANARAVVLHGADYVSESFIKQYGRLGRSLGCPALPVEVTTTIIQQIKNNSCLYIYAPDETYTSDFLKEASAIDSFATQFLPGKAI</sequence>
<dbReference type="AlphaFoldDB" id="A0A6J4J699"/>
<dbReference type="InterPro" id="IPR032676">
    <property type="entry name" value="YkuD_2"/>
</dbReference>
<organism evidence="2">
    <name type="scientific">uncultured Adhaeribacter sp</name>
    <dbReference type="NCBI Taxonomy" id="448109"/>
    <lineage>
        <taxon>Bacteria</taxon>
        <taxon>Pseudomonadati</taxon>
        <taxon>Bacteroidota</taxon>
        <taxon>Cytophagia</taxon>
        <taxon>Cytophagales</taxon>
        <taxon>Hymenobacteraceae</taxon>
        <taxon>Adhaeribacter</taxon>
        <taxon>environmental samples</taxon>
    </lineage>
</organism>
<evidence type="ECO:0000313" key="2">
    <source>
        <dbReference type="EMBL" id="CAA9271843.1"/>
    </source>
</evidence>
<accession>A0A6J4J699</accession>
<dbReference type="EMBL" id="CADCTJ010000879">
    <property type="protein sequence ID" value="CAA9271843.1"/>
    <property type="molecule type" value="Genomic_DNA"/>
</dbReference>
<evidence type="ECO:0008006" key="3">
    <source>
        <dbReference type="Google" id="ProtNLM"/>
    </source>
</evidence>
<dbReference type="PANTHER" id="PTHR38477">
    <property type="entry name" value="HYPOTHETICAL EXPORTED PROTEIN"/>
    <property type="match status" value="1"/>
</dbReference>
<feature type="chain" id="PRO_5026787315" description="Murein L,D-transpeptidase catalytic domain family protein" evidence="1">
    <location>
        <begin position="23"/>
        <end position="266"/>
    </location>
</feature>
<protein>
    <recommendedName>
        <fullName evidence="3">Murein L,D-transpeptidase catalytic domain family protein</fullName>
    </recommendedName>
</protein>
<dbReference type="PANTHER" id="PTHR38477:SF1">
    <property type="entry name" value="MUREIN L,D-TRANSPEPTIDASE CATALYTIC DOMAIN FAMILY PROTEIN"/>
    <property type="match status" value="1"/>
</dbReference>
<dbReference type="Pfam" id="PF13645">
    <property type="entry name" value="YkuD_2"/>
    <property type="match status" value="1"/>
</dbReference>